<keyword evidence="1" id="KW-0472">Membrane</keyword>
<gene>
    <name evidence="2" type="ORF">LZZ85_09095</name>
</gene>
<keyword evidence="1" id="KW-0812">Transmembrane</keyword>
<feature type="transmembrane region" description="Helical" evidence="1">
    <location>
        <begin position="29"/>
        <end position="49"/>
    </location>
</feature>
<reference evidence="2" key="1">
    <citation type="submission" date="2022-01" db="EMBL/GenBank/DDBJ databases">
        <authorList>
            <person name="Jo J.-H."/>
            <person name="Im W.-T."/>
        </authorList>
    </citation>
    <scope>NUCLEOTIDE SEQUENCE</scope>
    <source>
        <strain evidence="2">NA20</strain>
    </source>
</reference>
<dbReference type="EMBL" id="JAKLTR010000005">
    <property type="protein sequence ID" value="MCG2614435.1"/>
    <property type="molecule type" value="Genomic_DNA"/>
</dbReference>
<name>A0ABS9KQ38_9BACT</name>
<proteinExistence type="predicted"/>
<accession>A0ABS9KQ38</accession>
<feature type="transmembrane region" description="Helical" evidence="1">
    <location>
        <begin position="149"/>
        <end position="173"/>
    </location>
</feature>
<feature type="transmembrane region" description="Helical" evidence="1">
    <location>
        <begin position="61"/>
        <end position="81"/>
    </location>
</feature>
<protein>
    <submittedName>
        <fullName evidence="2">Uncharacterized protein</fullName>
    </submittedName>
</protein>
<feature type="transmembrane region" description="Helical" evidence="1">
    <location>
        <begin position="88"/>
        <end position="110"/>
    </location>
</feature>
<feature type="transmembrane region" description="Helical" evidence="1">
    <location>
        <begin position="6"/>
        <end position="22"/>
    </location>
</feature>
<keyword evidence="3" id="KW-1185">Reference proteome</keyword>
<feature type="transmembrane region" description="Helical" evidence="1">
    <location>
        <begin position="185"/>
        <end position="208"/>
    </location>
</feature>
<keyword evidence="1" id="KW-1133">Transmembrane helix</keyword>
<comment type="caution">
    <text evidence="2">The sequence shown here is derived from an EMBL/GenBank/DDBJ whole genome shotgun (WGS) entry which is preliminary data.</text>
</comment>
<evidence type="ECO:0000313" key="2">
    <source>
        <dbReference type="EMBL" id="MCG2614435.1"/>
    </source>
</evidence>
<evidence type="ECO:0000313" key="3">
    <source>
        <dbReference type="Proteomes" id="UP001165367"/>
    </source>
</evidence>
<dbReference type="Proteomes" id="UP001165367">
    <property type="component" value="Unassembled WGS sequence"/>
</dbReference>
<evidence type="ECO:0000256" key="1">
    <source>
        <dbReference type="SAM" id="Phobius"/>
    </source>
</evidence>
<organism evidence="2 3">
    <name type="scientific">Terrimonas ginsenosidimutans</name>
    <dbReference type="NCBI Taxonomy" id="2908004"/>
    <lineage>
        <taxon>Bacteria</taxon>
        <taxon>Pseudomonadati</taxon>
        <taxon>Bacteroidota</taxon>
        <taxon>Chitinophagia</taxon>
        <taxon>Chitinophagales</taxon>
        <taxon>Chitinophagaceae</taxon>
        <taxon>Terrimonas</taxon>
    </lineage>
</organism>
<sequence length="215" mass="25186">MYPTYIYFMAISLLASLTIYFVDKPSMRYLKLFPPFLLVTTSIETFGFYQASIGKSTVLLYNFFSVFEFCFYFYVISLLITNLKVKRAVLITVFLYAIAACINILFIQGVKMIHTFTYSIGCLLIVAFCIYYFFELFRLPKSVKLQSNPAFWICTGLLFYYCCGFPLYGLFNYLMQISVLLVRNFFTIITILNIFLYSLFTIGFLCIIRTRKYTS</sequence>
<feature type="transmembrane region" description="Helical" evidence="1">
    <location>
        <begin position="116"/>
        <end position="137"/>
    </location>
</feature>
<dbReference type="RefSeq" id="WP_237870850.1">
    <property type="nucleotide sequence ID" value="NZ_JAKLTR010000005.1"/>
</dbReference>